<evidence type="ECO:0000313" key="1">
    <source>
        <dbReference type="EMBL" id="WVZ91311.1"/>
    </source>
</evidence>
<proteinExistence type="predicted"/>
<accession>A0AAQ3X9C6</accession>
<organism evidence="1 2">
    <name type="scientific">Paspalum notatum var. saurae</name>
    <dbReference type="NCBI Taxonomy" id="547442"/>
    <lineage>
        <taxon>Eukaryota</taxon>
        <taxon>Viridiplantae</taxon>
        <taxon>Streptophyta</taxon>
        <taxon>Embryophyta</taxon>
        <taxon>Tracheophyta</taxon>
        <taxon>Spermatophyta</taxon>
        <taxon>Magnoliopsida</taxon>
        <taxon>Liliopsida</taxon>
        <taxon>Poales</taxon>
        <taxon>Poaceae</taxon>
        <taxon>PACMAD clade</taxon>
        <taxon>Panicoideae</taxon>
        <taxon>Andropogonodae</taxon>
        <taxon>Paspaleae</taxon>
        <taxon>Paspalinae</taxon>
        <taxon>Paspalum</taxon>
    </lineage>
</organism>
<reference evidence="1 2" key="1">
    <citation type="submission" date="2024-02" db="EMBL/GenBank/DDBJ databases">
        <title>High-quality chromosome-scale genome assembly of Pensacola bahiagrass (Paspalum notatum Flugge var. saurae).</title>
        <authorList>
            <person name="Vega J.M."/>
            <person name="Podio M."/>
            <person name="Orjuela J."/>
            <person name="Siena L.A."/>
            <person name="Pessino S.C."/>
            <person name="Combes M.C."/>
            <person name="Mariac C."/>
            <person name="Albertini E."/>
            <person name="Pupilli F."/>
            <person name="Ortiz J.P.A."/>
            <person name="Leblanc O."/>
        </authorList>
    </citation>
    <scope>NUCLEOTIDE SEQUENCE [LARGE SCALE GENOMIC DNA]</scope>
    <source>
        <strain evidence="1">R1</strain>
        <tissue evidence="1">Leaf</tissue>
    </source>
</reference>
<dbReference type="EMBL" id="CP144752">
    <property type="protein sequence ID" value="WVZ91311.1"/>
    <property type="molecule type" value="Genomic_DNA"/>
</dbReference>
<name>A0AAQ3X9C6_PASNO</name>
<protein>
    <recommendedName>
        <fullName evidence="3">F-box associated domain-containing protein</fullName>
    </recommendedName>
</protein>
<evidence type="ECO:0008006" key="3">
    <source>
        <dbReference type="Google" id="ProtNLM"/>
    </source>
</evidence>
<dbReference type="Proteomes" id="UP001341281">
    <property type="component" value="Chromosome 08"/>
</dbReference>
<gene>
    <name evidence="1" type="ORF">U9M48_037500</name>
</gene>
<dbReference type="AlphaFoldDB" id="A0AAQ3X9C6"/>
<sequence>MGQITLLPDGPEPRRRPGSDCASFGLGYDARTRSHKVVRLLYHDSRPAGCDIYDVGGAGSAAGHWRPAASGAVPPERVRMNQMGVFADGHLHWVTFNRPNYLEQDDDDVMNRRMILAELSGKLCAVHLSTRSTDQTTTTMTVWGKSVEEGWGREHVIQQLEQWPEFSPRSAEELPVPVAVDPRDGGRILLDTGKALGYYDTRTRSFETVYSIKSKRLGGDHCHADDDMFFTATLAEDSLFRPCDRVSRLW</sequence>
<evidence type="ECO:0000313" key="2">
    <source>
        <dbReference type="Proteomes" id="UP001341281"/>
    </source>
</evidence>
<keyword evidence="2" id="KW-1185">Reference proteome</keyword>